<name>A0A1V3L1X9_9PAST</name>
<proteinExistence type="predicted"/>
<protein>
    <submittedName>
        <fullName evidence="1">Uncharacterized protein</fullName>
    </submittedName>
</protein>
<dbReference type="AlphaFoldDB" id="A0A1V3L1X9"/>
<sequence length="181" mass="20581">MDKLKEIIKVLRGNKKFEEWLGKLFIVFKSFKQNAVINNFINKTVNFIVQHKIISTIVLIGIITPAIFSSNVSYPEECKGLEGQASFSGDIYSSDATVPILAQLAYEEDPTGAFAKRRGLRHIYYDDAILSKLFTSKYSKLLKTVGKESAELYREQLVTECSRQNKYRAKSKSNNRLKGLD</sequence>
<comment type="caution">
    <text evidence="1">The sequence shown here is derived from an EMBL/GenBank/DDBJ whole genome shotgun (WGS) entry which is preliminary data.</text>
</comment>
<gene>
    <name evidence="1" type="ORF">BKG93_08955</name>
</gene>
<dbReference type="RefSeq" id="WP_077476735.1">
    <property type="nucleotide sequence ID" value="NZ_MLAH01000055.1"/>
</dbReference>
<accession>A0A1V3L1X9</accession>
<organism evidence="1 2">
    <name type="scientific">Rodentibacter ratti</name>
    <dbReference type="NCBI Taxonomy" id="1906745"/>
    <lineage>
        <taxon>Bacteria</taxon>
        <taxon>Pseudomonadati</taxon>
        <taxon>Pseudomonadota</taxon>
        <taxon>Gammaproteobacteria</taxon>
        <taxon>Pasteurellales</taxon>
        <taxon>Pasteurellaceae</taxon>
        <taxon>Rodentibacter</taxon>
    </lineage>
</organism>
<dbReference type="EMBL" id="MLAH01000055">
    <property type="protein sequence ID" value="OOF83964.1"/>
    <property type="molecule type" value="Genomic_DNA"/>
</dbReference>
<dbReference type="Proteomes" id="UP000189549">
    <property type="component" value="Unassembled WGS sequence"/>
</dbReference>
<evidence type="ECO:0000313" key="2">
    <source>
        <dbReference type="Proteomes" id="UP000189549"/>
    </source>
</evidence>
<evidence type="ECO:0000313" key="1">
    <source>
        <dbReference type="EMBL" id="OOF83964.1"/>
    </source>
</evidence>
<reference evidence="1 2" key="1">
    <citation type="submission" date="2016-10" db="EMBL/GenBank/DDBJ databases">
        <title>Rodentibacter gen. nov. and new species.</title>
        <authorList>
            <person name="Christensen H."/>
        </authorList>
    </citation>
    <scope>NUCLEOTIDE SEQUENCE [LARGE SCALE GENOMIC DNA]</scope>
    <source>
        <strain evidence="1 2">Ppn157</strain>
    </source>
</reference>